<proteinExistence type="predicted"/>
<dbReference type="PANTHER" id="PTHR37984:SF5">
    <property type="entry name" value="PROTEIN NYNRIN-LIKE"/>
    <property type="match status" value="1"/>
</dbReference>
<evidence type="ECO:0000313" key="3">
    <source>
        <dbReference type="Proteomes" id="UP000762676"/>
    </source>
</evidence>
<gene>
    <name evidence="2" type="ORF">ElyMa_003481400</name>
</gene>
<name>A0AAV4ECC7_9GAST</name>
<accession>A0AAV4ECC7</accession>
<dbReference type="InterPro" id="IPR041588">
    <property type="entry name" value="Integrase_H2C2"/>
</dbReference>
<sequence length="167" mass="19375">MNRAYISGQNGETNKKEETVLRIMSATVCLPATKERLKENQQESQVDETLKKIRHYIENGWRSHKGTTEPQVQRFWNLRHYLHVENGILLYENRMVIPESMRRNILQKLHSSHLGVDKCKARARESIFWPGLTKDIEMHVSKCAICAKFRSSNTKEPIISLAIQAMG</sequence>
<organism evidence="2 3">
    <name type="scientific">Elysia marginata</name>
    <dbReference type="NCBI Taxonomy" id="1093978"/>
    <lineage>
        <taxon>Eukaryota</taxon>
        <taxon>Metazoa</taxon>
        <taxon>Spiralia</taxon>
        <taxon>Lophotrochozoa</taxon>
        <taxon>Mollusca</taxon>
        <taxon>Gastropoda</taxon>
        <taxon>Heterobranchia</taxon>
        <taxon>Euthyneura</taxon>
        <taxon>Panpulmonata</taxon>
        <taxon>Sacoglossa</taxon>
        <taxon>Placobranchoidea</taxon>
        <taxon>Plakobranchidae</taxon>
        <taxon>Elysia</taxon>
    </lineage>
</organism>
<comment type="caution">
    <text evidence="2">The sequence shown here is derived from an EMBL/GenBank/DDBJ whole genome shotgun (WGS) entry which is preliminary data.</text>
</comment>
<dbReference type="EMBL" id="BMAT01007142">
    <property type="protein sequence ID" value="GFR58424.1"/>
    <property type="molecule type" value="Genomic_DNA"/>
</dbReference>
<dbReference type="Pfam" id="PF17921">
    <property type="entry name" value="Integrase_H2C2"/>
    <property type="match status" value="1"/>
</dbReference>
<keyword evidence="3" id="KW-1185">Reference proteome</keyword>
<dbReference type="AlphaFoldDB" id="A0AAV4ECC7"/>
<reference evidence="2 3" key="1">
    <citation type="journal article" date="2021" name="Elife">
        <title>Chloroplast acquisition without the gene transfer in kleptoplastic sea slugs, Plakobranchus ocellatus.</title>
        <authorList>
            <person name="Maeda T."/>
            <person name="Takahashi S."/>
            <person name="Yoshida T."/>
            <person name="Shimamura S."/>
            <person name="Takaki Y."/>
            <person name="Nagai Y."/>
            <person name="Toyoda A."/>
            <person name="Suzuki Y."/>
            <person name="Arimoto A."/>
            <person name="Ishii H."/>
            <person name="Satoh N."/>
            <person name="Nishiyama T."/>
            <person name="Hasebe M."/>
            <person name="Maruyama T."/>
            <person name="Minagawa J."/>
            <person name="Obokata J."/>
            <person name="Shigenobu S."/>
        </authorList>
    </citation>
    <scope>NUCLEOTIDE SEQUENCE [LARGE SCALE GENOMIC DNA]</scope>
</reference>
<dbReference type="PANTHER" id="PTHR37984">
    <property type="entry name" value="PROTEIN CBG26694"/>
    <property type="match status" value="1"/>
</dbReference>
<protein>
    <submittedName>
        <fullName evidence="2">Pol polyprotein</fullName>
    </submittedName>
</protein>
<evidence type="ECO:0000313" key="2">
    <source>
        <dbReference type="EMBL" id="GFR58424.1"/>
    </source>
</evidence>
<dbReference type="Proteomes" id="UP000762676">
    <property type="component" value="Unassembled WGS sequence"/>
</dbReference>
<dbReference type="InterPro" id="IPR050951">
    <property type="entry name" value="Retrovirus_Pol_polyprotein"/>
</dbReference>
<dbReference type="Gene3D" id="1.10.340.70">
    <property type="match status" value="1"/>
</dbReference>
<evidence type="ECO:0000259" key="1">
    <source>
        <dbReference type="Pfam" id="PF17921"/>
    </source>
</evidence>
<dbReference type="FunFam" id="1.10.340.70:FF:000003">
    <property type="entry name" value="Protein CBG25708"/>
    <property type="match status" value="1"/>
</dbReference>
<feature type="domain" description="Integrase zinc-binding" evidence="1">
    <location>
        <begin position="97"/>
        <end position="151"/>
    </location>
</feature>